<dbReference type="AlphaFoldDB" id="A0A1I5VG36"/>
<keyword evidence="4 6" id="KW-0067">ATP-binding</keyword>
<evidence type="ECO:0000256" key="3">
    <source>
        <dbReference type="ARBA" id="ARBA00022741"/>
    </source>
</evidence>
<dbReference type="InterPro" id="IPR003593">
    <property type="entry name" value="AAA+_ATPase"/>
</dbReference>
<dbReference type="EMBL" id="FOXO01000017">
    <property type="protein sequence ID" value="SFQ06504.1"/>
    <property type="molecule type" value="Genomic_DNA"/>
</dbReference>
<feature type="domain" description="ABC transporter" evidence="5">
    <location>
        <begin position="5"/>
        <end position="235"/>
    </location>
</feature>
<dbReference type="InterPro" id="IPR017871">
    <property type="entry name" value="ABC_transporter-like_CS"/>
</dbReference>
<accession>A0A1I5VG36</accession>
<dbReference type="PANTHER" id="PTHR42711">
    <property type="entry name" value="ABC TRANSPORTER ATP-BINDING PROTEIN"/>
    <property type="match status" value="1"/>
</dbReference>
<evidence type="ECO:0000256" key="2">
    <source>
        <dbReference type="ARBA" id="ARBA00022448"/>
    </source>
</evidence>
<dbReference type="PROSITE" id="PS50893">
    <property type="entry name" value="ABC_TRANSPORTER_2"/>
    <property type="match status" value="1"/>
</dbReference>
<dbReference type="OrthoDB" id="9804819at2"/>
<evidence type="ECO:0000256" key="1">
    <source>
        <dbReference type="ARBA" id="ARBA00005417"/>
    </source>
</evidence>
<dbReference type="GO" id="GO:0016887">
    <property type="term" value="F:ATP hydrolysis activity"/>
    <property type="evidence" value="ECO:0007669"/>
    <property type="project" value="InterPro"/>
</dbReference>
<protein>
    <submittedName>
        <fullName evidence="6">Multidrug/hemolysin transport system ATP-binding protein</fullName>
    </submittedName>
</protein>
<keyword evidence="2" id="KW-0813">Transport</keyword>
<evidence type="ECO:0000313" key="6">
    <source>
        <dbReference type="EMBL" id="SFQ06504.1"/>
    </source>
</evidence>
<reference evidence="7" key="1">
    <citation type="submission" date="2016-10" db="EMBL/GenBank/DDBJ databases">
        <authorList>
            <person name="Varghese N."/>
            <person name="Submissions S."/>
        </authorList>
    </citation>
    <scope>NUCLEOTIDE SEQUENCE [LARGE SCALE GENOMIC DNA]</scope>
    <source>
        <strain evidence="7">P18</strain>
    </source>
</reference>
<evidence type="ECO:0000259" key="5">
    <source>
        <dbReference type="PROSITE" id="PS50893"/>
    </source>
</evidence>
<dbReference type="Proteomes" id="UP000182624">
    <property type="component" value="Unassembled WGS sequence"/>
</dbReference>
<comment type="similarity">
    <text evidence="1">Belongs to the ABC transporter superfamily.</text>
</comment>
<dbReference type="SMART" id="SM00382">
    <property type="entry name" value="AAA"/>
    <property type="match status" value="1"/>
</dbReference>
<dbReference type="Gene3D" id="3.40.50.300">
    <property type="entry name" value="P-loop containing nucleotide triphosphate hydrolases"/>
    <property type="match status" value="1"/>
</dbReference>
<gene>
    <name evidence="6" type="ORF">SAMN04487928_11724</name>
</gene>
<evidence type="ECO:0000256" key="4">
    <source>
        <dbReference type="ARBA" id="ARBA00022840"/>
    </source>
</evidence>
<dbReference type="PANTHER" id="PTHR42711:SF5">
    <property type="entry name" value="ABC TRANSPORTER ATP-BINDING PROTEIN NATA"/>
    <property type="match status" value="1"/>
</dbReference>
<dbReference type="GO" id="GO:0005524">
    <property type="term" value="F:ATP binding"/>
    <property type="evidence" value="ECO:0007669"/>
    <property type="project" value="UniProtKB-KW"/>
</dbReference>
<keyword evidence="3" id="KW-0547">Nucleotide-binding</keyword>
<proteinExistence type="inferred from homology"/>
<sequence>MKKAIEVSNLVKQYGDATAVNNISFEVEQGSLFAFLGENGAGKSTTINMLSTILPKTSGQARLMGYKLGKEDDAIRKSIGIVFQNSVLDGNLTVKQNLLTRGAYYGYGKKEIMERLSLFWAEFNLEEIWNERYENLSGGQRRRIDIARALIHKPDILFLDEPTTGLDPMSRKMVWDYINHLRKNENLTIFLTTHYMEETAEADNVVIMDKGTIIAEGSPAELKSRYTGKKLIWYTAQNDENTKIIETSSAPSFSYEADHYNILMDEGIMEFIWKNKDSVRDFEVIKGTMDDVFLTLTGKEMVECNG</sequence>
<dbReference type="SUPFAM" id="SSF52540">
    <property type="entry name" value="P-loop containing nucleoside triphosphate hydrolases"/>
    <property type="match status" value="1"/>
</dbReference>
<dbReference type="InterPro" id="IPR027417">
    <property type="entry name" value="P-loop_NTPase"/>
</dbReference>
<evidence type="ECO:0000313" key="7">
    <source>
        <dbReference type="Proteomes" id="UP000182624"/>
    </source>
</evidence>
<keyword evidence="7" id="KW-1185">Reference proteome</keyword>
<dbReference type="InterPro" id="IPR050763">
    <property type="entry name" value="ABC_transporter_ATP-binding"/>
</dbReference>
<organism evidence="6 7">
    <name type="scientific">Butyrivibrio proteoclasticus</name>
    <dbReference type="NCBI Taxonomy" id="43305"/>
    <lineage>
        <taxon>Bacteria</taxon>
        <taxon>Bacillati</taxon>
        <taxon>Bacillota</taxon>
        <taxon>Clostridia</taxon>
        <taxon>Lachnospirales</taxon>
        <taxon>Lachnospiraceae</taxon>
        <taxon>Butyrivibrio</taxon>
    </lineage>
</organism>
<dbReference type="RefSeq" id="WP_074888765.1">
    <property type="nucleotide sequence ID" value="NZ_FOXO01000017.1"/>
</dbReference>
<name>A0A1I5VG36_9FIRM</name>
<dbReference type="PROSITE" id="PS00211">
    <property type="entry name" value="ABC_TRANSPORTER_1"/>
    <property type="match status" value="1"/>
</dbReference>
<dbReference type="InterPro" id="IPR003439">
    <property type="entry name" value="ABC_transporter-like_ATP-bd"/>
</dbReference>
<dbReference type="Pfam" id="PF00005">
    <property type="entry name" value="ABC_tran"/>
    <property type="match status" value="1"/>
</dbReference>